<dbReference type="SUPFAM" id="SSF52540">
    <property type="entry name" value="P-loop containing nucleoside triphosphate hydrolases"/>
    <property type="match status" value="1"/>
</dbReference>
<dbReference type="Gene3D" id="1.10.10.60">
    <property type="entry name" value="Homeodomain-like"/>
    <property type="match status" value="1"/>
</dbReference>
<dbReference type="PANTHER" id="PTHR32071:SF77">
    <property type="entry name" value="TRANSCRIPTIONAL REGULATORY PROTEIN"/>
    <property type="match status" value="1"/>
</dbReference>
<evidence type="ECO:0000256" key="2">
    <source>
        <dbReference type="ARBA" id="ARBA00022840"/>
    </source>
</evidence>
<dbReference type="Pfam" id="PF02954">
    <property type="entry name" value="HTH_8"/>
    <property type="match status" value="1"/>
</dbReference>
<dbReference type="PROSITE" id="PS00675">
    <property type="entry name" value="SIGMA54_INTERACT_1"/>
    <property type="match status" value="1"/>
</dbReference>
<dbReference type="EMBL" id="BMLX01000001">
    <property type="protein sequence ID" value="GGP19608.1"/>
    <property type="molecule type" value="Genomic_DNA"/>
</dbReference>
<dbReference type="Pfam" id="PF25601">
    <property type="entry name" value="AAA_lid_14"/>
    <property type="match status" value="1"/>
</dbReference>
<dbReference type="InterPro" id="IPR025943">
    <property type="entry name" value="Sigma_54_int_dom_ATP-bd_2"/>
</dbReference>
<protein>
    <submittedName>
        <fullName evidence="7">Sigma-54-dependent Fis family transcriptional regulator</fullName>
    </submittedName>
</protein>
<sequence length="620" mass="67235">MPHSASPFPGVGDPLAYALPLDVTTLQSAHARSRGFGLTENIRPDYALLTPNALAQEVDRHRLFYQHALPLVETLYQQIANTHSMIVLTDASGLVLHSLGDDDFLAKAQKVALQPGAVWTEQNQGTNAIGTALAELRPATVHGDQHFLKANQFLTCASVPILDPQGGLSGVIDVTGDYRGYHRHTMALVRMSAQTLENQLLRDAFTDVLYLGFHGRREFVGTLMEGIAAFSLDGRLLAMNASARFQLGLDDEITGMRFDQLFDPGMEQVLARCQAAGEGWVQLCLHNGVLVQARAQLRMRTLPVPSRPAPRLSRLGYLNTGDAQLARVLERVGKVLGRDVPVLVTGETGTGKEMLAQAMHADSPRSDKPFVAVNCASIPETLIESELFGYADGAFTGARQKGHRGKIVQAHGGTLFLDEIGDMPLALQARLLRVLQQREVMPLGSAQAIPVDIALICATHCDLPTMVQAGGFRADLYYRIQGLTVRLPPARERTDLAAVIRKMLNAESTPAVRYTLSAQVMDLFLAYAWPGNFRQLYNVLHTACVLAGDETEITLAHLPDDFVMLAEAGDVLDGAVNSGRLASVTQAAIQAALAEHDGNVSAAARALGVSRNTIYRKQRH</sequence>
<dbReference type="InterPro" id="IPR029016">
    <property type="entry name" value="GAF-like_dom_sf"/>
</dbReference>
<name>A0ABQ2P6V9_9NEIS</name>
<evidence type="ECO:0000256" key="3">
    <source>
        <dbReference type="ARBA" id="ARBA00023015"/>
    </source>
</evidence>
<dbReference type="Gene3D" id="1.10.8.60">
    <property type="match status" value="1"/>
</dbReference>
<dbReference type="InterPro" id="IPR009057">
    <property type="entry name" value="Homeodomain-like_sf"/>
</dbReference>
<evidence type="ECO:0000313" key="7">
    <source>
        <dbReference type="EMBL" id="GGP19608.1"/>
    </source>
</evidence>
<keyword evidence="3" id="KW-0805">Transcription regulation</keyword>
<dbReference type="InterPro" id="IPR003593">
    <property type="entry name" value="AAA+_ATPase"/>
</dbReference>
<dbReference type="PROSITE" id="PS00676">
    <property type="entry name" value="SIGMA54_INTERACT_2"/>
    <property type="match status" value="1"/>
</dbReference>
<dbReference type="CDD" id="cd00009">
    <property type="entry name" value="AAA"/>
    <property type="match status" value="1"/>
</dbReference>
<keyword evidence="1" id="KW-0547">Nucleotide-binding</keyword>
<dbReference type="InterPro" id="IPR058031">
    <property type="entry name" value="AAA_lid_NorR"/>
</dbReference>
<dbReference type="SUPFAM" id="SSF46689">
    <property type="entry name" value="Homeodomain-like"/>
    <property type="match status" value="1"/>
</dbReference>
<gene>
    <name evidence="7" type="ORF">GCM10010970_11460</name>
</gene>
<dbReference type="InterPro" id="IPR002078">
    <property type="entry name" value="Sigma_54_int"/>
</dbReference>
<dbReference type="Pfam" id="PF01590">
    <property type="entry name" value="GAF"/>
    <property type="match status" value="1"/>
</dbReference>
<feature type="domain" description="Sigma-54 factor interaction" evidence="6">
    <location>
        <begin position="318"/>
        <end position="545"/>
    </location>
</feature>
<comment type="caution">
    <text evidence="7">The sequence shown here is derived from an EMBL/GenBank/DDBJ whole genome shotgun (WGS) entry which is preliminary data.</text>
</comment>
<accession>A0ABQ2P6V9</accession>
<dbReference type="SMART" id="SM00382">
    <property type="entry name" value="AAA"/>
    <property type="match status" value="1"/>
</dbReference>
<keyword evidence="2" id="KW-0067">ATP-binding</keyword>
<dbReference type="Proteomes" id="UP000637267">
    <property type="component" value="Unassembled WGS sequence"/>
</dbReference>
<dbReference type="InterPro" id="IPR027417">
    <property type="entry name" value="P-loop_NTPase"/>
</dbReference>
<reference evidence="8" key="1">
    <citation type="journal article" date="2019" name="Int. J. Syst. Evol. Microbiol.">
        <title>The Global Catalogue of Microorganisms (GCM) 10K type strain sequencing project: providing services to taxonomists for standard genome sequencing and annotation.</title>
        <authorList>
            <consortium name="The Broad Institute Genomics Platform"/>
            <consortium name="The Broad Institute Genome Sequencing Center for Infectious Disease"/>
            <person name="Wu L."/>
            <person name="Ma J."/>
        </authorList>
    </citation>
    <scope>NUCLEOTIDE SEQUENCE [LARGE SCALE GENOMIC DNA]</scope>
    <source>
        <strain evidence="8">CGMCC 1.8859</strain>
    </source>
</reference>
<evidence type="ECO:0000313" key="8">
    <source>
        <dbReference type="Proteomes" id="UP000637267"/>
    </source>
</evidence>
<dbReference type="PRINTS" id="PR01590">
    <property type="entry name" value="HTHFIS"/>
</dbReference>
<organism evidence="7 8">
    <name type="scientific">Silvimonas iriomotensis</name>
    <dbReference type="NCBI Taxonomy" id="449662"/>
    <lineage>
        <taxon>Bacteria</taxon>
        <taxon>Pseudomonadati</taxon>
        <taxon>Pseudomonadota</taxon>
        <taxon>Betaproteobacteria</taxon>
        <taxon>Neisseriales</taxon>
        <taxon>Chitinibacteraceae</taxon>
        <taxon>Silvimonas</taxon>
    </lineage>
</organism>
<dbReference type="SUPFAM" id="SSF55781">
    <property type="entry name" value="GAF domain-like"/>
    <property type="match status" value="1"/>
</dbReference>
<dbReference type="Gene3D" id="3.30.450.40">
    <property type="match status" value="1"/>
</dbReference>
<evidence type="ECO:0000256" key="1">
    <source>
        <dbReference type="ARBA" id="ARBA00022741"/>
    </source>
</evidence>
<dbReference type="PROSITE" id="PS50045">
    <property type="entry name" value="SIGMA54_INTERACT_4"/>
    <property type="match status" value="1"/>
</dbReference>
<dbReference type="Gene3D" id="3.40.50.300">
    <property type="entry name" value="P-loop containing nucleotide triphosphate hydrolases"/>
    <property type="match status" value="1"/>
</dbReference>
<dbReference type="InterPro" id="IPR003018">
    <property type="entry name" value="GAF"/>
</dbReference>
<evidence type="ECO:0000256" key="4">
    <source>
        <dbReference type="ARBA" id="ARBA00023125"/>
    </source>
</evidence>
<keyword evidence="8" id="KW-1185">Reference proteome</keyword>
<dbReference type="RefSeq" id="WP_229708765.1">
    <property type="nucleotide sequence ID" value="NZ_BMLX01000001.1"/>
</dbReference>
<evidence type="ECO:0000259" key="6">
    <source>
        <dbReference type="PROSITE" id="PS50045"/>
    </source>
</evidence>
<dbReference type="InterPro" id="IPR025662">
    <property type="entry name" value="Sigma_54_int_dom_ATP-bd_1"/>
</dbReference>
<dbReference type="InterPro" id="IPR002197">
    <property type="entry name" value="HTH_Fis"/>
</dbReference>
<evidence type="ECO:0000256" key="5">
    <source>
        <dbReference type="ARBA" id="ARBA00023163"/>
    </source>
</evidence>
<keyword evidence="4" id="KW-0238">DNA-binding</keyword>
<dbReference type="PANTHER" id="PTHR32071">
    <property type="entry name" value="TRANSCRIPTIONAL REGULATORY PROTEIN"/>
    <property type="match status" value="1"/>
</dbReference>
<keyword evidence="5" id="KW-0804">Transcription</keyword>
<proteinExistence type="predicted"/>
<dbReference type="Pfam" id="PF00158">
    <property type="entry name" value="Sigma54_activat"/>
    <property type="match status" value="1"/>
</dbReference>